<evidence type="ECO:0000313" key="2">
    <source>
        <dbReference type="EMBL" id="SHJ23244.1"/>
    </source>
</evidence>
<evidence type="ECO:0000259" key="1">
    <source>
        <dbReference type="Pfam" id="PF26160"/>
    </source>
</evidence>
<proteinExistence type="predicted"/>
<dbReference type="OrthoDB" id="2660541at2"/>
<name>A0A1M6HM94_9FIRM</name>
<sequence length="77" mass="8340">MADEVKAAPATTQDVAADAKYTVDELKAAAKKQFGYGPEVIDGATYGKSETPYTVNEMKALIEEFLKRPAVEKDGEK</sequence>
<feature type="domain" description="YqzN/YkzM" evidence="1">
    <location>
        <begin position="19"/>
        <end position="68"/>
    </location>
</feature>
<organism evidence="2 3">
    <name type="scientific">Propionispora hippei DSM 15287</name>
    <dbReference type="NCBI Taxonomy" id="1123003"/>
    <lineage>
        <taxon>Bacteria</taxon>
        <taxon>Bacillati</taxon>
        <taxon>Bacillota</taxon>
        <taxon>Negativicutes</taxon>
        <taxon>Selenomonadales</taxon>
        <taxon>Sporomusaceae</taxon>
        <taxon>Propionispora</taxon>
    </lineage>
</organism>
<dbReference type="EMBL" id="FQZD01000014">
    <property type="protein sequence ID" value="SHJ23244.1"/>
    <property type="molecule type" value="Genomic_DNA"/>
</dbReference>
<dbReference type="InterPro" id="IPR058869">
    <property type="entry name" value="YqzN_YkzM"/>
</dbReference>
<dbReference type="Proteomes" id="UP000322917">
    <property type="component" value="Unassembled WGS sequence"/>
</dbReference>
<dbReference type="AlphaFoldDB" id="A0A1M6HM94"/>
<reference evidence="2 3" key="1">
    <citation type="submission" date="2016-11" db="EMBL/GenBank/DDBJ databases">
        <authorList>
            <person name="Varghese N."/>
            <person name="Submissions S."/>
        </authorList>
    </citation>
    <scope>NUCLEOTIDE SEQUENCE [LARGE SCALE GENOMIC DNA]</scope>
    <source>
        <strain evidence="2 3">DSM 15287</strain>
    </source>
</reference>
<accession>A0A1M6HM94</accession>
<dbReference type="Pfam" id="PF26160">
    <property type="entry name" value="YqzN_YkzM"/>
    <property type="match status" value="1"/>
</dbReference>
<keyword evidence="3" id="KW-1185">Reference proteome</keyword>
<dbReference type="RefSeq" id="WP_149734788.1">
    <property type="nucleotide sequence ID" value="NZ_FQZD01000014.1"/>
</dbReference>
<gene>
    <name evidence="2" type="ORF">SAMN02745170_02031</name>
</gene>
<protein>
    <recommendedName>
        <fullName evidence="1">YqzN/YkzM domain-containing protein</fullName>
    </recommendedName>
</protein>
<evidence type="ECO:0000313" key="3">
    <source>
        <dbReference type="Proteomes" id="UP000322917"/>
    </source>
</evidence>